<evidence type="ECO:0000256" key="1">
    <source>
        <dbReference type="SAM" id="MobiDB-lite"/>
    </source>
</evidence>
<accession>A0AB38FMD1</accession>
<name>A0AB38FMD1_RHOWR</name>
<comment type="caution">
    <text evidence="2">The sequence shown here is derived from an EMBL/GenBank/DDBJ whole genome shotgun (WGS) entry which is preliminary data.</text>
</comment>
<feature type="compositionally biased region" description="Basic residues" evidence="1">
    <location>
        <begin position="31"/>
        <end position="41"/>
    </location>
</feature>
<evidence type="ECO:0000313" key="2">
    <source>
        <dbReference type="EMBL" id="SPZ42567.1"/>
    </source>
</evidence>
<proteinExistence type="predicted"/>
<evidence type="ECO:0000313" key="3">
    <source>
        <dbReference type="Proteomes" id="UP000251211"/>
    </source>
</evidence>
<sequence>MPSAAVMTLAVVQAIPFVVNVRLYGAQRPVSRSHRSFRMRSPRSDPVIDSPPYTNSSSLCSVAKWTSSNVSSSWFCRAWTSDAASTP</sequence>
<organism evidence="2 3">
    <name type="scientific">Rhodococcus wratislaviensis</name>
    <name type="common">Tsukamurella wratislaviensis</name>
    <dbReference type="NCBI Taxonomy" id="44752"/>
    <lineage>
        <taxon>Bacteria</taxon>
        <taxon>Bacillati</taxon>
        <taxon>Actinomycetota</taxon>
        <taxon>Actinomycetes</taxon>
        <taxon>Mycobacteriales</taxon>
        <taxon>Nocardiaceae</taxon>
        <taxon>Rhodococcus</taxon>
    </lineage>
</organism>
<evidence type="ECO:0008006" key="4">
    <source>
        <dbReference type="Google" id="ProtNLM"/>
    </source>
</evidence>
<dbReference type="EMBL" id="UAUI01000026">
    <property type="protein sequence ID" value="SPZ42567.1"/>
    <property type="molecule type" value="Genomic_DNA"/>
</dbReference>
<reference evidence="2 3" key="1">
    <citation type="submission" date="2018-06" db="EMBL/GenBank/DDBJ databases">
        <authorList>
            <consortium name="Pathogen Informatics"/>
            <person name="Doyle S."/>
        </authorList>
    </citation>
    <scope>NUCLEOTIDE SEQUENCE [LARGE SCALE GENOMIC DNA]</scope>
    <source>
        <strain evidence="2 3">NCTC13229</strain>
    </source>
</reference>
<gene>
    <name evidence="2" type="ORF">NCTC13229_06093</name>
</gene>
<dbReference type="Proteomes" id="UP000251211">
    <property type="component" value="Unassembled WGS sequence"/>
</dbReference>
<protein>
    <recommendedName>
        <fullName evidence="4">Secreted protein</fullName>
    </recommendedName>
</protein>
<feature type="region of interest" description="Disordered" evidence="1">
    <location>
        <begin position="29"/>
        <end position="50"/>
    </location>
</feature>
<dbReference type="AlphaFoldDB" id="A0AB38FMD1"/>